<proteinExistence type="predicted"/>
<evidence type="ECO:0000256" key="4">
    <source>
        <dbReference type="PROSITE-ProRule" id="PRU00409"/>
    </source>
</evidence>
<evidence type="ECO:0000259" key="5">
    <source>
        <dbReference type="PROSITE" id="PS50975"/>
    </source>
</evidence>
<dbReference type="InterPro" id="IPR011761">
    <property type="entry name" value="ATP-grasp"/>
</dbReference>
<comment type="caution">
    <text evidence="6">The sequence shown here is derived from an EMBL/GenBank/DDBJ whole genome shotgun (WGS) entry which is preliminary data.</text>
</comment>
<keyword evidence="2 4" id="KW-0547">Nucleotide-binding</keyword>
<evidence type="ECO:0000256" key="3">
    <source>
        <dbReference type="ARBA" id="ARBA00022840"/>
    </source>
</evidence>
<sequence>MEDALRHSTQQDEYILDGTLVIEEYIDDGEEYSVEVLTTNGRHEVLAITTKEVVMPYFIEAGHLLPAPLKMEDREAIQETVCSLLTSIGHLEGPSHTEIKLRRGIPYIIESHTRYGGNQIWDMVRLTTGVNMQRATVCHLLDIPYVKEKVKYPFCCIKLLLPQVEGKVVIMSVNGVNEAEHMDGIHRISLDVGEHSELVPATSNKNYIGYFLGGGSTPKEAAASVEHALSLIRIETASIQQVQSI</sequence>
<dbReference type="Gene3D" id="3.30.470.20">
    <property type="entry name" value="ATP-grasp fold, B domain"/>
    <property type="match status" value="1"/>
</dbReference>
<dbReference type="Pfam" id="PF13535">
    <property type="entry name" value="ATP-grasp_4"/>
    <property type="match status" value="1"/>
</dbReference>
<gene>
    <name evidence="6" type="ORF">QDS18_18115</name>
</gene>
<dbReference type="AlphaFoldDB" id="A0AAP4A044"/>
<keyword evidence="3 4" id="KW-0067">ATP-binding</keyword>
<dbReference type="PANTHER" id="PTHR43585:SF2">
    <property type="entry name" value="ATP-GRASP ENZYME FSQD"/>
    <property type="match status" value="1"/>
</dbReference>
<keyword evidence="1" id="KW-0436">Ligase</keyword>
<feature type="domain" description="ATP-grasp" evidence="5">
    <location>
        <begin position="17"/>
        <end position="141"/>
    </location>
</feature>
<dbReference type="SUPFAM" id="SSF56059">
    <property type="entry name" value="Glutathione synthetase ATP-binding domain-like"/>
    <property type="match status" value="1"/>
</dbReference>
<evidence type="ECO:0000313" key="7">
    <source>
        <dbReference type="Proteomes" id="UP001229409"/>
    </source>
</evidence>
<dbReference type="InterPro" id="IPR040570">
    <property type="entry name" value="LAL_C2"/>
</dbReference>
<evidence type="ECO:0000313" key="6">
    <source>
        <dbReference type="EMBL" id="MDH2332770.1"/>
    </source>
</evidence>
<dbReference type="GO" id="GO:0005524">
    <property type="term" value="F:ATP binding"/>
    <property type="evidence" value="ECO:0007669"/>
    <property type="project" value="UniProtKB-UniRule"/>
</dbReference>
<dbReference type="GO" id="GO:0016874">
    <property type="term" value="F:ligase activity"/>
    <property type="evidence" value="ECO:0007669"/>
    <property type="project" value="UniProtKB-KW"/>
</dbReference>
<dbReference type="InterPro" id="IPR052032">
    <property type="entry name" value="ATP-dep_AA_Ligase"/>
</dbReference>
<dbReference type="PANTHER" id="PTHR43585">
    <property type="entry name" value="FUMIPYRROLE BIOSYNTHESIS PROTEIN C"/>
    <property type="match status" value="1"/>
</dbReference>
<evidence type="ECO:0000256" key="2">
    <source>
        <dbReference type="ARBA" id="ARBA00022741"/>
    </source>
</evidence>
<dbReference type="GO" id="GO:0046872">
    <property type="term" value="F:metal ion binding"/>
    <property type="evidence" value="ECO:0007669"/>
    <property type="project" value="InterPro"/>
</dbReference>
<reference evidence="6" key="1">
    <citation type="submission" date="2023-04" db="EMBL/GenBank/DDBJ databases">
        <title>Uncovering the Secrets of Slow-Growing Bacteria in Tropical Savanna Soil through Cultivation and Genomic Analysis.</title>
        <authorList>
            <person name="Goncalves O.S."/>
            <person name="Santana M.F."/>
        </authorList>
    </citation>
    <scope>NUCLEOTIDE SEQUENCE</scope>
    <source>
        <strain evidence="6">ANTI</strain>
    </source>
</reference>
<dbReference type="PROSITE" id="PS50975">
    <property type="entry name" value="ATP_GRASP"/>
    <property type="match status" value="1"/>
</dbReference>
<protein>
    <submittedName>
        <fullName evidence="6">ATP-grasp domain-containing protein</fullName>
    </submittedName>
</protein>
<accession>A0AAP4A044</accession>
<organism evidence="6 7">
    <name type="scientific">Paenibacillus polymyxa</name>
    <name type="common">Bacillus polymyxa</name>
    <dbReference type="NCBI Taxonomy" id="1406"/>
    <lineage>
        <taxon>Bacteria</taxon>
        <taxon>Bacillati</taxon>
        <taxon>Bacillota</taxon>
        <taxon>Bacilli</taxon>
        <taxon>Bacillales</taxon>
        <taxon>Paenibacillaceae</taxon>
        <taxon>Paenibacillus</taxon>
    </lineage>
</organism>
<dbReference type="Pfam" id="PF18603">
    <property type="entry name" value="LAL_C2"/>
    <property type="match status" value="1"/>
</dbReference>
<dbReference type="EMBL" id="JARVWT010000008">
    <property type="protein sequence ID" value="MDH2332770.1"/>
    <property type="molecule type" value="Genomic_DNA"/>
</dbReference>
<name>A0AAP4A044_PAEPO</name>
<dbReference type="Proteomes" id="UP001229409">
    <property type="component" value="Unassembled WGS sequence"/>
</dbReference>
<evidence type="ECO:0000256" key="1">
    <source>
        <dbReference type="ARBA" id="ARBA00022598"/>
    </source>
</evidence>